<keyword evidence="9" id="KW-1185">Reference proteome</keyword>
<dbReference type="Pfam" id="PF02786">
    <property type="entry name" value="CPSase_L_D2"/>
    <property type="match status" value="1"/>
</dbReference>
<keyword evidence="1" id="KW-0436">Ligase</keyword>
<dbReference type="InterPro" id="IPR050856">
    <property type="entry name" value="Biotin_carboxylase_complex"/>
</dbReference>
<dbReference type="InterPro" id="IPR011761">
    <property type="entry name" value="ATP-grasp"/>
</dbReference>
<evidence type="ECO:0000256" key="3">
    <source>
        <dbReference type="ARBA" id="ARBA00022840"/>
    </source>
</evidence>
<organism evidence="8 9">
    <name type="scientific">Bdellovibrio bacteriovorus</name>
    <dbReference type="NCBI Taxonomy" id="959"/>
    <lineage>
        <taxon>Bacteria</taxon>
        <taxon>Pseudomonadati</taxon>
        <taxon>Bdellovibrionota</taxon>
        <taxon>Bdellovibrionia</taxon>
        <taxon>Bdellovibrionales</taxon>
        <taxon>Pseudobdellovibrionaceae</taxon>
        <taxon>Bdellovibrio</taxon>
    </lineage>
</organism>
<evidence type="ECO:0000256" key="2">
    <source>
        <dbReference type="ARBA" id="ARBA00022741"/>
    </source>
</evidence>
<dbReference type="SMART" id="SM00878">
    <property type="entry name" value="Biotin_carb_C"/>
    <property type="match status" value="1"/>
</dbReference>
<dbReference type="InterPro" id="IPR011764">
    <property type="entry name" value="Biotin_carboxylation_dom"/>
</dbReference>
<dbReference type="SUPFAM" id="SSF56059">
    <property type="entry name" value="Glutathione synthetase ATP-binding domain-like"/>
    <property type="match status" value="1"/>
</dbReference>
<dbReference type="PROSITE" id="PS00866">
    <property type="entry name" value="CPSASE_1"/>
    <property type="match status" value="1"/>
</dbReference>
<keyword evidence="8" id="KW-0670">Pyruvate</keyword>
<evidence type="ECO:0000256" key="4">
    <source>
        <dbReference type="ARBA" id="ARBA00023267"/>
    </source>
</evidence>
<dbReference type="Pfam" id="PF02785">
    <property type="entry name" value="Biotin_carb_C"/>
    <property type="match status" value="1"/>
</dbReference>
<comment type="caution">
    <text evidence="8">The sequence shown here is derived from an EMBL/GenBank/DDBJ whole genome shotgun (WGS) entry which is preliminary data.</text>
</comment>
<dbReference type="GO" id="GO:0005524">
    <property type="term" value="F:ATP binding"/>
    <property type="evidence" value="ECO:0007669"/>
    <property type="project" value="UniProtKB-UniRule"/>
</dbReference>
<evidence type="ECO:0000256" key="1">
    <source>
        <dbReference type="ARBA" id="ARBA00022598"/>
    </source>
</evidence>
<dbReference type="InterPro" id="IPR005479">
    <property type="entry name" value="CPAse_ATP-bd"/>
</dbReference>
<dbReference type="InterPro" id="IPR016185">
    <property type="entry name" value="PreATP-grasp_dom_sf"/>
</dbReference>
<dbReference type="AlphaFoldDB" id="A0A150WQ97"/>
<dbReference type="PANTHER" id="PTHR18866:SF127">
    <property type="match status" value="1"/>
</dbReference>
<dbReference type="PROSITE" id="PS00867">
    <property type="entry name" value="CPSASE_2"/>
    <property type="match status" value="1"/>
</dbReference>
<evidence type="ECO:0000313" key="9">
    <source>
        <dbReference type="Proteomes" id="UP000075320"/>
    </source>
</evidence>
<name>A0A150WQ97_BDEBC</name>
<dbReference type="EMBL" id="LUKE01000001">
    <property type="protein sequence ID" value="KYG66375.1"/>
    <property type="molecule type" value="Genomic_DNA"/>
</dbReference>
<dbReference type="PANTHER" id="PTHR18866">
    <property type="entry name" value="CARBOXYLASE:PYRUVATE/ACETYL-COA/PROPIONYL-COA CARBOXYLASE"/>
    <property type="match status" value="1"/>
</dbReference>
<dbReference type="GO" id="GO:0016874">
    <property type="term" value="F:ligase activity"/>
    <property type="evidence" value="ECO:0007669"/>
    <property type="project" value="UniProtKB-KW"/>
</dbReference>
<evidence type="ECO:0000259" key="6">
    <source>
        <dbReference type="PROSITE" id="PS50975"/>
    </source>
</evidence>
<accession>A0A150WQ97</accession>
<dbReference type="SUPFAM" id="SSF51246">
    <property type="entry name" value="Rudiment single hybrid motif"/>
    <property type="match status" value="1"/>
</dbReference>
<dbReference type="GO" id="GO:0046872">
    <property type="term" value="F:metal ion binding"/>
    <property type="evidence" value="ECO:0007669"/>
    <property type="project" value="InterPro"/>
</dbReference>
<feature type="domain" description="Biotin carboxylation" evidence="7">
    <location>
        <begin position="3"/>
        <end position="447"/>
    </location>
</feature>
<dbReference type="FunFam" id="3.30.1490.20:FF:000003">
    <property type="entry name" value="acetyl-CoA carboxylase isoform X1"/>
    <property type="match status" value="1"/>
</dbReference>
<dbReference type="PROSITE" id="PS50979">
    <property type="entry name" value="BC"/>
    <property type="match status" value="1"/>
</dbReference>
<gene>
    <name evidence="8" type="ORF">AZI86_04785</name>
</gene>
<dbReference type="RefSeq" id="WP_061833940.1">
    <property type="nucleotide sequence ID" value="NZ_LUKE01000001.1"/>
</dbReference>
<keyword evidence="4" id="KW-0092">Biotin</keyword>
<dbReference type="SUPFAM" id="SSF52440">
    <property type="entry name" value="PreATP-grasp domain"/>
    <property type="match status" value="1"/>
</dbReference>
<dbReference type="PROSITE" id="PS50975">
    <property type="entry name" value="ATP_GRASP"/>
    <property type="match status" value="1"/>
</dbReference>
<dbReference type="Proteomes" id="UP000075320">
    <property type="component" value="Unassembled WGS sequence"/>
</dbReference>
<keyword evidence="2 5" id="KW-0547">Nucleotide-binding</keyword>
<evidence type="ECO:0000313" key="8">
    <source>
        <dbReference type="EMBL" id="KYG66375.1"/>
    </source>
</evidence>
<feature type="domain" description="ATP-grasp" evidence="6">
    <location>
        <begin position="122"/>
        <end position="318"/>
    </location>
</feature>
<reference evidence="8 9" key="1">
    <citation type="submission" date="2016-03" db="EMBL/GenBank/DDBJ databases">
        <authorList>
            <person name="Ploux O."/>
        </authorList>
    </citation>
    <scope>NUCLEOTIDE SEQUENCE [LARGE SCALE GENOMIC DNA]</scope>
    <source>
        <strain evidence="8 9">R0</strain>
    </source>
</reference>
<sequence length="492" mass="54079">MAKFSRIAIANRGEVAVRIIKACEEMGLETVLLHSEADINSRAFRMATKTICIGPAPTAESYLNIKANIDGALAGGAQAIHPGFGFLSENADFAEAVQKAGLTFIGPSAESIRSLGDKVHCKELAKRAGLPLVPGYQGENQTVAELIKQAEKIGYPVIVKAAAGGGGRGMKLIRDSADAAELIESAQREAQSAFGSPKVFLEKYLDRAKHIEFQVFGDSTGNVIHFFDRECSVQRRHQKIIEEATSPSLTDDLRRRMGEAACAIATLGKYKGAGTVEFLLQDGEFYLLEVNTRLQVEHPVTEEVLGVDLVKMQILTAEGNFVHDPKLIRSPRGHSIECRIYAENPYMGGVPSTGLLGRIEWPEGPGRRYEYGFSEGDTITSFYDPMIAKVIVWDESRSRAIQKMIRVLKDSIVFGVHTNIPYLIEILSHKEFVNGTMTTRFIETYFADALKEPELTESEKKMIESAMAELRGSPLASDPTTTSPWASFWRGV</sequence>
<dbReference type="InterPro" id="IPR005482">
    <property type="entry name" value="Biotin_COase_C"/>
</dbReference>
<proteinExistence type="predicted"/>
<protein>
    <submittedName>
        <fullName evidence="8">Pyruvate carboxylase subunit A</fullName>
    </submittedName>
</protein>
<dbReference type="InterPro" id="IPR005481">
    <property type="entry name" value="BC-like_N"/>
</dbReference>
<dbReference type="Pfam" id="PF00289">
    <property type="entry name" value="Biotin_carb_N"/>
    <property type="match status" value="1"/>
</dbReference>
<evidence type="ECO:0000259" key="7">
    <source>
        <dbReference type="PROSITE" id="PS50979"/>
    </source>
</evidence>
<dbReference type="InterPro" id="IPR011054">
    <property type="entry name" value="Rudment_hybrid_motif"/>
</dbReference>
<keyword evidence="3 5" id="KW-0067">ATP-binding</keyword>
<dbReference type="OrthoDB" id="5287729at2"/>
<evidence type="ECO:0000256" key="5">
    <source>
        <dbReference type="PROSITE-ProRule" id="PRU00409"/>
    </source>
</evidence>
<dbReference type="Gene3D" id="3.30.470.20">
    <property type="entry name" value="ATP-grasp fold, B domain"/>
    <property type="match status" value="1"/>
</dbReference>